<comment type="similarity">
    <text evidence="1">Belongs to the WEB family.</text>
</comment>
<feature type="coiled-coil region" evidence="2">
    <location>
        <begin position="342"/>
        <end position="383"/>
    </location>
</feature>
<keyword evidence="5" id="KW-1185">Reference proteome</keyword>
<feature type="coiled-coil region" evidence="2">
    <location>
        <begin position="436"/>
        <end position="470"/>
    </location>
</feature>
<dbReference type="EMBL" id="JABFUD020000013">
    <property type="protein sequence ID" value="KAI5071079.1"/>
    <property type="molecule type" value="Genomic_DNA"/>
</dbReference>
<gene>
    <name evidence="4" type="ORF">GOP47_0013330</name>
</gene>
<organism evidence="4 5">
    <name type="scientific">Adiantum capillus-veneris</name>
    <name type="common">Maidenhair fern</name>
    <dbReference type="NCBI Taxonomy" id="13818"/>
    <lineage>
        <taxon>Eukaryota</taxon>
        <taxon>Viridiplantae</taxon>
        <taxon>Streptophyta</taxon>
        <taxon>Embryophyta</taxon>
        <taxon>Tracheophyta</taxon>
        <taxon>Polypodiopsida</taxon>
        <taxon>Polypodiidae</taxon>
        <taxon>Polypodiales</taxon>
        <taxon>Pteridineae</taxon>
        <taxon>Pteridaceae</taxon>
        <taxon>Vittarioideae</taxon>
        <taxon>Adiantum</taxon>
    </lineage>
</organism>
<dbReference type="AlphaFoldDB" id="A0A9D4ZDB4"/>
<dbReference type="Proteomes" id="UP000886520">
    <property type="component" value="Chromosome 13"/>
</dbReference>
<comment type="caution">
    <text evidence="4">The sequence shown here is derived from an EMBL/GenBank/DDBJ whole genome shotgun (WGS) entry which is preliminary data.</text>
</comment>
<dbReference type="InterPro" id="IPR008545">
    <property type="entry name" value="Web"/>
</dbReference>
<feature type="coiled-coil region" evidence="2">
    <location>
        <begin position="499"/>
        <end position="547"/>
    </location>
</feature>
<protein>
    <submittedName>
        <fullName evidence="4">Uncharacterized protein</fullName>
    </submittedName>
</protein>
<evidence type="ECO:0000313" key="5">
    <source>
        <dbReference type="Proteomes" id="UP000886520"/>
    </source>
</evidence>
<reference evidence="4" key="1">
    <citation type="submission" date="2021-01" db="EMBL/GenBank/DDBJ databases">
        <title>Adiantum capillus-veneris genome.</title>
        <authorList>
            <person name="Fang Y."/>
            <person name="Liao Q."/>
        </authorList>
    </citation>
    <scope>NUCLEOTIDE SEQUENCE</scope>
    <source>
        <strain evidence="4">H3</strain>
        <tissue evidence="4">Leaf</tissue>
    </source>
</reference>
<evidence type="ECO:0000256" key="1">
    <source>
        <dbReference type="ARBA" id="ARBA00005485"/>
    </source>
</evidence>
<dbReference type="Pfam" id="PF05701">
    <property type="entry name" value="WEMBL"/>
    <property type="match status" value="1"/>
</dbReference>
<feature type="compositionally biased region" description="Polar residues" evidence="3">
    <location>
        <begin position="42"/>
        <end position="51"/>
    </location>
</feature>
<sequence length="1218" mass="135268">MASKLSPATPRPKVQRGSNADGERISPATKTGAANMLGDNSPKATRSPRSFSTEKKTLVSRGAELQQVQDELSRTKEQLALMEKSKSNLLQDLARSKRQLEDLNSKLQDANEISKKDKLRAEEMEHASFKAAEDWEAELEIMRKQYEAAVLDLQTNKQAMENLKHELFVCIEAKDEAVRLAGEAMNAAERTAKRAEEMSVELLAAKGSSVMADSATARVDELIINPNSATEGLSEITATCSGSTEKLKTLLADKEIEHQASLQEVCHLRSEVESLKQELFLAQKLVREQTDLDKIKQEVAAAKEAELQNALQEAGLFQSESEILRQELLVAQQSVMEHGKSMNEAAAELANKDVELQIALKEASQLKSESESLRQDIALAQKSAMQQTDGADALRLYQSELAAANDSERKFQAQLLNMTSEVDRLSSELKYAKAAENNSSIQLANATSELEQLKSELADAGEDKEKAIAAENAAIANASRMTTEIAKAKESESVALSSLSALSAELTETQEKLAKANIEGSMLAGFLDSLKEDFERIKLDLAMVEGKEVHANERVEFLSLELTKMKEASQQESSLLKEQVASAQTAMDALKVDAERHKLELVDILEKEALAKQKIIDATSKLQNAETELAELKRQQTSASKKNIVLAEQLELNLKEISEIKQRELSMSATVASLLQALEDKKHEVAEWERKVDISDKTSTALMLDLQNTNVELSELKKKETRVSTKATALSVVLASLTEKNEARLNELIEKEAVASAKVEALNGELVKAKLDLEEALTAAKAARDEADKLQASFQSATLELDHVRQESRKFSAEATQNKEDAGVALIKLQEAKVEAEKALKVACLAESEVHKQSEEVKSLTLSLQMSQDDRILAKGEIECLSDKLRVTAAELHAHREEMEHLRQEALALRKEAETLQSSILAEKQQVDLAKDQAQAAREEVEKMKKEMHNMKVNEENAPSISKPSKDRLQDALKELPDATSAQMEASTQTLSTKIESSHSMPQEDIENLKHKVQLTEEHLTRALKEIENSHANTQIVSKNLEIMKLEKEAHEKALLEVHQHLADTEKAKSNLEAEIQRLLDESKQWQTMKDAIDIPIHPETLGRNFASDSRDEKPQPDSPSEASETPLSPLHKIVNGEDGLMERQEKVMNEHIALREDFACLSLRREDYSEKDESVVRDDASLYDEMISVPTKKKKKTLLVRLGTLLEKKKHTSQHTP</sequence>
<proteinExistence type="inferred from homology"/>
<feature type="coiled-coil region" evidence="2">
    <location>
        <begin position="580"/>
        <end position="642"/>
    </location>
</feature>
<accession>A0A9D4ZDB4</accession>
<name>A0A9D4ZDB4_ADICA</name>
<evidence type="ECO:0000256" key="2">
    <source>
        <dbReference type="SAM" id="Coils"/>
    </source>
</evidence>
<dbReference type="PANTHER" id="PTHR32054">
    <property type="entry name" value="HEAVY CHAIN, PUTATIVE, EXPRESSED-RELATED-RELATED"/>
    <property type="match status" value="1"/>
</dbReference>
<feature type="region of interest" description="Disordered" evidence="3">
    <location>
        <begin position="1"/>
        <end position="68"/>
    </location>
</feature>
<feature type="coiled-coil region" evidence="2">
    <location>
        <begin position="745"/>
        <end position="807"/>
    </location>
</feature>
<dbReference type="PANTHER" id="PTHR32054:SF31">
    <property type="entry name" value="PROTEIN WEAK CHLOROPLAST MOVEMENT UNDER BLUE LIGHT 1"/>
    <property type="match status" value="1"/>
</dbReference>
<dbReference type="OrthoDB" id="6350175at2759"/>
<feature type="coiled-coil region" evidence="2">
    <location>
        <begin position="885"/>
        <end position="954"/>
    </location>
</feature>
<keyword evidence="2" id="KW-0175">Coiled coil</keyword>
<evidence type="ECO:0000313" key="4">
    <source>
        <dbReference type="EMBL" id="KAI5071079.1"/>
    </source>
</evidence>
<evidence type="ECO:0000256" key="3">
    <source>
        <dbReference type="SAM" id="MobiDB-lite"/>
    </source>
</evidence>
<feature type="coiled-coil region" evidence="2">
    <location>
        <begin position="1055"/>
        <end position="1089"/>
    </location>
</feature>
<feature type="region of interest" description="Disordered" evidence="3">
    <location>
        <begin position="1097"/>
        <end position="1133"/>
    </location>
</feature>